<dbReference type="AlphaFoldDB" id="A0A8H5Y518"/>
<dbReference type="Proteomes" id="UP000532311">
    <property type="component" value="Unassembled WGS sequence"/>
</dbReference>
<gene>
    <name evidence="1" type="ORF">FGLOB1_7952</name>
</gene>
<dbReference type="EMBL" id="JAAQPF010000350">
    <property type="protein sequence ID" value="KAF5705286.1"/>
    <property type="molecule type" value="Genomic_DNA"/>
</dbReference>
<organism evidence="1 2">
    <name type="scientific">Fusarium globosum</name>
    <dbReference type="NCBI Taxonomy" id="78864"/>
    <lineage>
        <taxon>Eukaryota</taxon>
        <taxon>Fungi</taxon>
        <taxon>Dikarya</taxon>
        <taxon>Ascomycota</taxon>
        <taxon>Pezizomycotina</taxon>
        <taxon>Sordariomycetes</taxon>
        <taxon>Hypocreomycetidae</taxon>
        <taxon>Hypocreales</taxon>
        <taxon>Nectriaceae</taxon>
        <taxon>Fusarium</taxon>
        <taxon>Fusarium fujikuroi species complex</taxon>
    </lineage>
</organism>
<keyword evidence="2" id="KW-1185">Reference proteome</keyword>
<proteinExistence type="predicted"/>
<protein>
    <submittedName>
        <fullName evidence="1">Uncharacterized protein</fullName>
    </submittedName>
</protein>
<comment type="caution">
    <text evidence="1">The sequence shown here is derived from an EMBL/GenBank/DDBJ whole genome shotgun (WGS) entry which is preliminary data.</text>
</comment>
<accession>A0A8H5Y518</accession>
<sequence length="72" mass="8092">MAPQSSTECRIGAIPMGRNLAGGWVFLLHYGPWLSKRSAEASVDPDASCYWIGYFHPIRLHVYQPSQPPNMM</sequence>
<evidence type="ECO:0000313" key="1">
    <source>
        <dbReference type="EMBL" id="KAF5705286.1"/>
    </source>
</evidence>
<reference evidence="1 2" key="1">
    <citation type="submission" date="2020-05" db="EMBL/GenBank/DDBJ databases">
        <title>Identification and distribution of gene clusters putatively required for synthesis of sphingolipid metabolism inhibitors in phylogenetically diverse species of the filamentous fungus Fusarium.</title>
        <authorList>
            <person name="Kim H.-S."/>
            <person name="Busman M."/>
            <person name="Brown D.W."/>
            <person name="Divon H."/>
            <person name="Uhlig S."/>
            <person name="Proctor R.H."/>
        </authorList>
    </citation>
    <scope>NUCLEOTIDE SEQUENCE [LARGE SCALE GENOMIC DNA]</scope>
    <source>
        <strain evidence="1 2">NRRL 26131</strain>
    </source>
</reference>
<name>A0A8H5Y518_9HYPO</name>
<evidence type="ECO:0000313" key="2">
    <source>
        <dbReference type="Proteomes" id="UP000532311"/>
    </source>
</evidence>